<keyword evidence="3" id="KW-1185">Reference proteome</keyword>
<dbReference type="GeneID" id="105364437"/>
<gene>
    <name evidence="4" type="primary">LOC105364437</name>
</gene>
<sequence length="167" mass="18994">MEARTFNAQSATELISFEVMTASAYKTSTGVYFLVLLLLCICANNPVIAAPQPIPPEMMYREDYGLDIPSQTLVDRLKLRVERKEENIEKEIAELAEEQMEIQALINAKARSQNEHQQQQDFLMEAIEALPVPAAIYHTGPMHSGKRTSYMALCHFKICNMGRKRQM</sequence>
<evidence type="ECO:0000256" key="1">
    <source>
        <dbReference type="SAM" id="Coils"/>
    </source>
</evidence>
<keyword evidence="2" id="KW-0472">Membrane</keyword>
<reference evidence="4" key="1">
    <citation type="submission" date="2025-08" db="UniProtKB">
        <authorList>
            <consortium name="RefSeq"/>
        </authorList>
    </citation>
    <scope>IDENTIFICATION</scope>
</reference>
<dbReference type="RefSeq" id="XP_011500652.1">
    <property type="nucleotide sequence ID" value="XM_011502350.1"/>
</dbReference>
<keyword evidence="1" id="KW-0175">Coiled coil</keyword>
<evidence type="ECO:0000313" key="3">
    <source>
        <dbReference type="Proteomes" id="UP000695007"/>
    </source>
</evidence>
<proteinExistence type="predicted"/>
<dbReference type="AlphaFoldDB" id="A0AAJ6YM99"/>
<name>A0AAJ6YM99_9HYME</name>
<dbReference type="KEGG" id="csol:105364437"/>
<keyword evidence="2" id="KW-1133">Transmembrane helix</keyword>
<accession>A0AAJ6YM99</accession>
<keyword evidence="2" id="KW-0812">Transmembrane</keyword>
<protein>
    <submittedName>
        <fullName evidence="4">Uncharacterized protein LOC105364437</fullName>
    </submittedName>
</protein>
<feature type="transmembrane region" description="Helical" evidence="2">
    <location>
        <begin position="30"/>
        <end position="51"/>
    </location>
</feature>
<organism evidence="3 4">
    <name type="scientific">Ceratosolen solmsi marchali</name>
    <dbReference type="NCBI Taxonomy" id="326594"/>
    <lineage>
        <taxon>Eukaryota</taxon>
        <taxon>Metazoa</taxon>
        <taxon>Ecdysozoa</taxon>
        <taxon>Arthropoda</taxon>
        <taxon>Hexapoda</taxon>
        <taxon>Insecta</taxon>
        <taxon>Pterygota</taxon>
        <taxon>Neoptera</taxon>
        <taxon>Endopterygota</taxon>
        <taxon>Hymenoptera</taxon>
        <taxon>Apocrita</taxon>
        <taxon>Proctotrupomorpha</taxon>
        <taxon>Chalcidoidea</taxon>
        <taxon>Agaonidae</taxon>
        <taxon>Agaoninae</taxon>
        <taxon>Ceratosolen</taxon>
    </lineage>
</organism>
<evidence type="ECO:0000313" key="4">
    <source>
        <dbReference type="RefSeq" id="XP_011500652.1"/>
    </source>
</evidence>
<feature type="coiled-coil region" evidence="1">
    <location>
        <begin position="74"/>
        <end position="115"/>
    </location>
</feature>
<dbReference type="Proteomes" id="UP000695007">
    <property type="component" value="Unplaced"/>
</dbReference>
<evidence type="ECO:0000256" key="2">
    <source>
        <dbReference type="SAM" id="Phobius"/>
    </source>
</evidence>